<evidence type="ECO:0000313" key="3">
    <source>
        <dbReference type="Proteomes" id="UP000176965"/>
    </source>
</evidence>
<accession>A0A1G2PHC6</accession>
<keyword evidence="1" id="KW-0812">Transmembrane</keyword>
<dbReference type="InterPro" id="IPR043993">
    <property type="entry name" value="T4SS_pilin"/>
</dbReference>
<sequence length="122" mass="12918">MKTFFKKYLPQLISLFVVLTPVFLFAGSSGATIQNPLGDENTSVQDLLLRILNLVAVVGGIVVVFMIIFSGFKMVMAKGNASEVTKAREMLTATVIGGAILLGADIIANVVVNTVNSTVGRT</sequence>
<protein>
    <submittedName>
        <fullName evidence="2">Uncharacterized protein</fullName>
    </submittedName>
</protein>
<feature type="transmembrane region" description="Helical" evidence="1">
    <location>
        <begin position="90"/>
        <end position="112"/>
    </location>
</feature>
<feature type="transmembrane region" description="Helical" evidence="1">
    <location>
        <begin position="47"/>
        <end position="69"/>
    </location>
</feature>
<dbReference type="Proteomes" id="UP000176965">
    <property type="component" value="Unassembled WGS sequence"/>
</dbReference>
<dbReference type="EMBL" id="MHSQ01000022">
    <property type="protein sequence ID" value="OHA46992.1"/>
    <property type="molecule type" value="Genomic_DNA"/>
</dbReference>
<keyword evidence="1" id="KW-1133">Transmembrane helix</keyword>
<comment type="caution">
    <text evidence="2">The sequence shown here is derived from an EMBL/GenBank/DDBJ whole genome shotgun (WGS) entry which is preliminary data.</text>
</comment>
<gene>
    <name evidence="2" type="ORF">A2541_01060</name>
</gene>
<keyword evidence="1" id="KW-0472">Membrane</keyword>
<evidence type="ECO:0000256" key="1">
    <source>
        <dbReference type="SAM" id="Phobius"/>
    </source>
</evidence>
<organism evidence="2 3">
    <name type="scientific">Candidatus Taylorbacteria bacterium RIFOXYD2_FULL_36_9</name>
    <dbReference type="NCBI Taxonomy" id="1802338"/>
    <lineage>
        <taxon>Bacteria</taxon>
        <taxon>Candidatus Tayloriibacteriota</taxon>
    </lineage>
</organism>
<dbReference type="Pfam" id="PF18895">
    <property type="entry name" value="T4SS_pilin"/>
    <property type="match status" value="1"/>
</dbReference>
<proteinExistence type="predicted"/>
<name>A0A1G2PHC6_9BACT</name>
<dbReference type="STRING" id="1802338.A2541_01060"/>
<evidence type="ECO:0000313" key="2">
    <source>
        <dbReference type="EMBL" id="OHA46992.1"/>
    </source>
</evidence>
<dbReference type="AlphaFoldDB" id="A0A1G2PHC6"/>
<reference evidence="2 3" key="1">
    <citation type="journal article" date="2016" name="Nat. Commun.">
        <title>Thousands of microbial genomes shed light on interconnected biogeochemical processes in an aquifer system.</title>
        <authorList>
            <person name="Anantharaman K."/>
            <person name="Brown C.T."/>
            <person name="Hug L.A."/>
            <person name="Sharon I."/>
            <person name="Castelle C.J."/>
            <person name="Probst A.J."/>
            <person name="Thomas B.C."/>
            <person name="Singh A."/>
            <person name="Wilkins M.J."/>
            <person name="Karaoz U."/>
            <person name="Brodie E.L."/>
            <person name="Williams K.H."/>
            <person name="Hubbard S.S."/>
            <person name="Banfield J.F."/>
        </authorList>
    </citation>
    <scope>NUCLEOTIDE SEQUENCE [LARGE SCALE GENOMIC DNA]</scope>
</reference>